<dbReference type="RefSeq" id="WP_347607046.1">
    <property type="nucleotide sequence ID" value="NZ_JBDPZC010000001.1"/>
</dbReference>
<comment type="caution">
    <text evidence="1">The sequence shown here is derived from an EMBL/GenBank/DDBJ whole genome shotgun (WGS) entry which is preliminary data.</text>
</comment>
<protein>
    <submittedName>
        <fullName evidence="1">Uncharacterized protein</fullName>
    </submittedName>
</protein>
<name>A0ABV0GAW4_9BURK</name>
<evidence type="ECO:0000313" key="2">
    <source>
        <dbReference type="Proteomes" id="UP001462640"/>
    </source>
</evidence>
<dbReference type="Proteomes" id="UP001462640">
    <property type="component" value="Unassembled WGS sequence"/>
</dbReference>
<reference evidence="1 2" key="1">
    <citation type="submission" date="2024-05" db="EMBL/GenBank/DDBJ databases">
        <title>Roseateles sp. 2.12 16S ribosomal RNA gene Genome sequencing and assembly.</title>
        <authorList>
            <person name="Woo H."/>
        </authorList>
    </citation>
    <scope>NUCLEOTIDE SEQUENCE [LARGE SCALE GENOMIC DNA]</scope>
    <source>
        <strain evidence="1 2">2.12</strain>
    </source>
</reference>
<proteinExistence type="predicted"/>
<sequence>MAFERFKALAPLLLSQSTEHEREILAGALDGDPESRKAALLLASTQVSEGHALSPALEHWLGDALLSLNDAVNHGGSIDEALAQIGYEKRRGRPAGDTLDRDVQVLCAVSELASVTTKSEAVRAVADGLGLSEPAVWAVCRKLAKVRPAPMLSTDRQRLARSVRDKPEHYSQKLRDFLAVTDIP</sequence>
<accession>A0ABV0GAW4</accession>
<gene>
    <name evidence="1" type="ORF">ABDJ40_05375</name>
</gene>
<dbReference type="EMBL" id="JBDPZC010000001">
    <property type="protein sequence ID" value="MEO3712198.1"/>
    <property type="molecule type" value="Genomic_DNA"/>
</dbReference>
<organism evidence="1 2">
    <name type="scientific">Roseateles flavus</name>
    <dbReference type="NCBI Taxonomy" id="3149041"/>
    <lineage>
        <taxon>Bacteria</taxon>
        <taxon>Pseudomonadati</taxon>
        <taxon>Pseudomonadota</taxon>
        <taxon>Betaproteobacteria</taxon>
        <taxon>Burkholderiales</taxon>
        <taxon>Sphaerotilaceae</taxon>
        <taxon>Roseateles</taxon>
    </lineage>
</organism>
<keyword evidence="2" id="KW-1185">Reference proteome</keyword>
<evidence type="ECO:0000313" key="1">
    <source>
        <dbReference type="EMBL" id="MEO3712198.1"/>
    </source>
</evidence>